<dbReference type="GO" id="GO:0008270">
    <property type="term" value="F:zinc ion binding"/>
    <property type="evidence" value="ECO:0007669"/>
    <property type="project" value="InterPro"/>
</dbReference>
<dbReference type="CDD" id="cd12148">
    <property type="entry name" value="fungal_TF_MHR"/>
    <property type="match status" value="1"/>
</dbReference>
<keyword evidence="4" id="KW-0238">DNA-binding</keyword>
<dbReference type="OMA" id="VIVHRYI"/>
<evidence type="ECO:0000256" key="2">
    <source>
        <dbReference type="ARBA" id="ARBA00022833"/>
    </source>
</evidence>
<dbReference type="SUPFAM" id="SSF57701">
    <property type="entry name" value="Zn2/Cys6 DNA-binding domain"/>
    <property type="match status" value="1"/>
</dbReference>
<dbReference type="Pfam" id="PF04082">
    <property type="entry name" value="Fungal_trans"/>
    <property type="match status" value="1"/>
</dbReference>
<reference evidence="10" key="1">
    <citation type="journal article" date="2017" name="Genome Biol.">
        <title>Comparative genomics reveals high biological diversity and specific adaptations in the industrially and medically important fungal genus Aspergillus.</title>
        <authorList>
            <person name="de Vries R.P."/>
            <person name="Riley R."/>
            <person name="Wiebenga A."/>
            <person name="Aguilar-Osorio G."/>
            <person name="Amillis S."/>
            <person name="Uchima C.A."/>
            <person name="Anderluh G."/>
            <person name="Asadollahi M."/>
            <person name="Askin M."/>
            <person name="Barry K."/>
            <person name="Battaglia E."/>
            <person name="Bayram O."/>
            <person name="Benocci T."/>
            <person name="Braus-Stromeyer S.A."/>
            <person name="Caldana C."/>
            <person name="Canovas D."/>
            <person name="Cerqueira G.C."/>
            <person name="Chen F."/>
            <person name="Chen W."/>
            <person name="Choi C."/>
            <person name="Clum A."/>
            <person name="Dos Santos R.A."/>
            <person name="Damasio A.R."/>
            <person name="Diallinas G."/>
            <person name="Emri T."/>
            <person name="Fekete E."/>
            <person name="Flipphi M."/>
            <person name="Freyberg S."/>
            <person name="Gallo A."/>
            <person name="Gournas C."/>
            <person name="Habgood R."/>
            <person name="Hainaut M."/>
            <person name="Harispe M.L."/>
            <person name="Henrissat B."/>
            <person name="Hilden K.S."/>
            <person name="Hope R."/>
            <person name="Hossain A."/>
            <person name="Karabika E."/>
            <person name="Karaffa L."/>
            <person name="Karanyi Z."/>
            <person name="Krasevec N."/>
            <person name="Kuo A."/>
            <person name="Kusch H."/>
            <person name="LaButti K."/>
            <person name="Lagendijk E.L."/>
            <person name="Lapidus A."/>
            <person name="Levasseur A."/>
            <person name="Lindquist E."/>
            <person name="Lipzen A."/>
            <person name="Logrieco A.F."/>
            <person name="MacCabe A."/>
            <person name="Maekelae M.R."/>
            <person name="Malavazi I."/>
            <person name="Melin P."/>
            <person name="Meyer V."/>
            <person name="Mielnichuk N."/>
            <person name="Miskei M."/>
            <person name="Molnar A.P."/>
            <person name="Mule G."/>
            <person name="Ngan C.Y."/>
            <person name="Orejas M."/>
            <person name="Orosz E."/>
            <person name="Ouedraogo J.P."/>
            <person name="Overkamp K.M."/>
            <person name="Park H.-S."/>
            <person name="Perrone G."/>
            <person name="Piumi F."/>
            <person name="Punt P.J."/>
            <person name="Ram A.F."/>
            <person name="Ramon A."/>
            <person name="Rauscher S."/>
            <person name="Record E."/>
            <person name="Riano-Pachon D.M."/>
            <person name="Robert V."/>
            <person name="Roehrig J."/>
            <person name="Ruller R."/>
            <person name="Salamov A."/>
            <person name="Salih N.S."/>
            <person name="Samson R.A."/>
            <person name="Sandor E."/>
            <person name="Sanguinetti M."/>
            <person name="Schuetze T."/>
            <person name="Sepcic K."/>
            <person name="Shelest E."/>
            <person name="Sherlock G."/>
            <person name="Sophianopoulou V."/>
            <person name="Squina F.M."/>
            <person name="Sun H."/>
            <person name="Susca A."/>
            <person name="Todd R.B."/>
            <person name="Tsang A."/>
            <person name="Unkles S.E."/>
            <person name="van de Wiele N."/>
            <person name="van Rossen-Uffink D."/>
            <person name="Oliveira J.V."/>
            <person name="Vesth T.C."/>
            <person name="Visser J."/>
            <person name="Yu J.-H."/>
            <person name="Zhou M."/>
            <person name="Andersen M.R."/>
            <person name="Archer D.B."/>
            <person name="Baker S.E."/>
            <person name="Benoit I."/>
            <person name="Brakhage A.A."/>
            <person name="Braus G.H."/>
            <person name="Fischer R."/>
            <person name="Frisvad J.C."/>
            <person name="Goldman G.H."/>
            <person name="Houbraken J."/>
            <person name="Oakley B."/>
            <person name="Pocsi I."/>
            <person name="Scazzocchio C."/>
            <person name="Seiboth B."/>
            <person name="vanKuyk P.A."/>
            <person name="Wortman J."/>
            <person name="Dyer P.S."/>
            <person name="Grigoriev I.V."/>
        </authorList>
    </citation>
    <scope>NUCLEOTIDE SEQUENCE [LARGE SCALE GENOMIC DNA]</scope>
    <source>
        <strain evidence="10">ITEM 5010</strain>
    </source>
</reference>
<dbReference type="OrthoDB" id="4337792at2759"/>
<dbReference type="PROSITE" id="PS50048">
    <property type="entry name" value="ZN2_CY6_FUNGAL_2"/>
    <property type="match status" value="1"/>
</dbReference>
<organism evidence="9 10">
    <name type="scientific">Aspergillus carbonarius (strain ITEM 5010)</name>
    <dbReference type="NCBI Taxonomy" id="602072"/>
    <lineage>
        <taxon>Eukaryota</taxon>
        <taxon>Fungi</taxon>
        <taxon>Dikarya</taxon>
        <taxon>Ascomycota</taxon>
        <taxon>Pezizomycotina</taxon>
        <taxon>Eurotiomycetes</taxon>
        <taxon>Eurotiomycetidae</taxon>
        <taxon>Eurotiales</taxon>
        <taxon>Aspergillaceae</taxon>
        <taxon>Aspergillus</taxon>
        <taxon>Aspergillus subgen. Circumdati</taxon>
    </lineage>
</organism>
<dbReference type="GO" id="GO:0000978">
    <property type="term" value="F:RNA polymerase II cis-regulatory region sequence-specific DNA binding"/>
    <property type="evidence" value="ECO:0007669"/>
    <property type="project" value="TreeGrafter"/>
</dbReference>
<accession>A0A1R3RUD6</accession>
<dbReference type="PANTHER" id="PTHR31944">
    <property type="entry name" value="HEME-RESPONSIVE ZINC FINGER TRANSCRIPTION FACTOR HAP1"/>
    <property type="match status" value="1"/>
</dbReference>
<dbReference type="PROSITE" id="PS00463">
    <property type="entry name" value="ZN2_CY6_FUNGAL_1"/>
    <property type="match status" value="1"/>
</dbReference>
<keyword evidence="1" id="KW-0479">Metal-binding</keyword>
<dbReference type="STRING" id="602072.A0A1R3RUD6"/>
<protein>
    <recommendedName>
        <fullName evidence="8">Zn(2)-C6 fungal-type domain-containing protein</fullName>
    </recommendedName>
</protein>
<dbReference type="GO" id="GO:0001228">
    <property type="term" value="F:DNA-binding transcription activator activity, RNA polymerase II-specific"/>
    <property type="evidence" value="ECO:0007669"/>
    <property type="project" value="TreeGrafter"/>
</dbReference>
<dbReference type="InterPro" id="IPR007219">
    <property type="entry name" value="XnlR_reg_dom"/>
</dbReference>
<keyword evidence="2" id="KW-0862">Zinc</keyword>
<evidence type="ECO:0000256" key="1">
    <source>
        <dbReference type="ARBA" id="ARBA00022723"/>
    </source>
</evidence>
<dbReference type="InterPro" id="IPR001138">
    <property type="entry name" value="Zn2Cys6_DnaBD"/>
</dbReference>
<dbReference type="EMBL" id="KV907496">
    <property type="protein sequence ID" value="OOF98070.1"/>
    <property type="molecule type" value="Genomic_DNA"/>
</dbReference>
<keyword evidence="5" id="KW-0804">Transcription</keyword>
<dbReference type="SMART" id="SM00906">
    <property type="entry name" value="Fungal_trans"/>
    <property type="match status" value="1"/>
</dbReference>
<dbReference type="Proteomes" id="UP000188318">
    <property type="component" value="Unassembled WGS sequence"/>
</dbReference>
<feature type="coiled-coil region" evidence="7">
    <location>
        <begin position="111"/>
        <end position="138"/>
    </location>
</feature>
<evidence type="ECO:0000256" key="7">
    <source>
        <dbReference type="SAM" id="Coils"/>
    </source>
</evidence>
<evidence type="ECO:0000256" key="5">
    <source>
        <dbReference type="ARBA" id="ARBA00023163"/>
    </source>
</evidence>
<proteinExistence type="predicted"/>
<evidence type="ECO:0000313" key="10">
    <source>
        <dbReference type="Proteomes" id="UP000188318"/>
    </source>
</evidence>
<dbReference type="Gene3D" id="4.10.240.10">
    <property type="entry name" value="Zn(2)-C6 fungal-type DNA-binding domain"/>
    <property type="match status" value="1"/>
</dbReference>
<dbReference type="CDD" id="cd00067">
    <property type="entry name" value="GAL4"/>
    <property type="match status" value="1"/>
</dbReference>
<feature type="domain" description="Zn(2)-C6 fungal-type" evidence="8">
    <location>
        <begin position="14"/>
        <end position="44"/>
    </location>
</feature>
<dbReference type="InterPro" id="IPR051430">
    <property type="entry name" value="Fungal_TF_Env_Response"/>
</dbReference>
<dbReference type="GO" id="GO:0005634">
    <property type="term" value="C:nucleus"/>
    <property type="evidence" value="ECO:0007669"/>
    <property type="project" value="TreeGrafter"/>
</dbReference>
<dbReference type="InterPro" id="IPR036864">
    <property type="entry name" value="Zn2-C6_fun-type_DNA-bd_sf"/>
</dbReference>
<keyword evidence="7" id="KW-0175">Coiled coil</keyword>
<evidence type="ECO:0000256" key="4">
    <source>
        <dbReference type="ARBA" id="ARBA00023125"/>
    </source>
</evidence>
<evidence type="ECO:0000313" key="9">
    <source>
        <dbReference type="EMBL" id="OOF98070.1"/>
    </source>
</evidence>
<dbReference type="PANTHER" id="PTHR31944:SF131">
    <property type="entry name" value="HEME-RESPONSIVE ZINC FINGER TRANSCRIPTION FACTOR HAP1"/>
    <property type="match status" value="1"/>
</dbReference>
<keyword evidence="3" id="KW-0805">Transcription regulation</keyword>
<sequence length="752" mass="85581">MTEPQRRRRRPAVSCSPCRSRKIRCDRQLPCSNCVRTRNENCVYADRASPIRWRSLDPGQATEVVPRQQIQRAHHSLHVDRAPNVERPPEYHNQQSDFLVNSPSIISTVLNQQSVQVVEALKSRIKQLEEQLAQATQPQTHATLSGSKSDIETATTRITKRLHVQYDNNSISRSAAITRGIMNKTRLLGQSYWMSGLATLRELFQTLEPYFLKESSKIFAGFYRCKALARIIKARRAPKWPAPPSVDLPLKDLADKLVDCYLQTTETIYPVMHLPSFELEYDNLWASNREPRMAFVVQLKLILAIGATTYDKQFSLRPLAFQWVYEAQTWLAEPDSKSRLTIQSLQASLLLLIAREATGIGPTLTWIPAGELLRTAVSMGLHRDPKHLPPVTAFAAEMRRRLWNTILEVSLQSSITSGEPPMVALDDFDTDPPGNFDDKDLLTEVPDLNPDSQFTRISIPRALRKTFPLRLAIVKFLNDLTSHGTYEETLRLDTQLRASYKDLCQTLHAYISIATLPPFAIRAVDVLMQRYFSSLHLPYFALAMHEASYAFSRRVAVETALKIWHFVYQSSSEPFTRFVTSGAGLFRTTTVQASTVIATELKFHLQEDQGLDPVPLRPDLVRVLEEAKAWTLQCMESGETNTKGYLLTHVLVAQVQGLMRGVSEGYMHSYLVRMTEESIETCLRILEKKAYEGQQQPEVRTDMPPDLAPLNVTPDLLEDFDFDFLMPGAILHSGDAEMMNWRFYDDTIPRDL</sequence>
<dbReference type="VEuPathDB" id="FungiDB:ASPCADRAFT_164283"/>
<evidence type="ECO:0000256" key="6">
    <source>
        <dbReference type="ARBA" id="ARBA00023242"/>
    </source>
</evidence>
<name>A0A1R3RUD6_ASPC5</name>
<dbReference type="SMART" id="SM00066">
    <property type="entry name" value="GAL4"/>
    <property type="match status" value="1"/>
</dbReference>
<keyword evidence="10" id="KW-1185">Reference proteome</keyword>
<gene>
    <name evidence="9" type="ORF">ASPCADRAFT_164283</name>
</gene>
<keyword evidence="6" id="KW-0539">Nucleus</keyword>
<dbReference type="AlphaFoldDB" id="A0A1R3RUD6"/>
<dbReference type="GO" id="GO:0006351">
    <property type="term" value="P:DNA-templated transcription"/>
    <property type="evidence" value="ECO:0007669"/>
    <property type="project" value="InterPro"/>
</dbReference>
<dbReference type="Pfam" id="PF00172">
    <property type="entry name" value="Zn_clus"/>
    <property type="match status" value="1"/>
</dbReference>
<evidence type="ECO:0000259" key="8">
    <source>
        <dbReference type="PROSITE" id="PS50048"/>
    </source>
</evidence>
<evidence type="ECO:0000256" key="3">
    <source>
        <dbReference type="ARBA" id="ARBA00023015"/>
    </source>
</evidence>